<proteinExistence type="predicted"/>
<keyword evidence="1" id="KW-0689">Ribosomal protein</keyword>
<sequence length="57" mass="6726">MTPSQLESLWQDAGDRSQPDPQILAAGMLQINTYMSINLWDFNPYNLLRMRRAQYQH</sequence>
<dbReference type="GO" id="GO:0005840">
    <property type="term" value="C:ribosome"/>
    <property type="evidence" value="ECO:0007669"/>
    <property type="project" value="UniProtKB-KW"/>
</dbReference>
<name>A0A4Y1RQA3_PRUDU</name>
<keyword evidence="1" id="KW-0687">Ribonucleoprotein</keyword>
<reference evidence="1" key="1">
    <citation type="journal article" date="2019" name="Science">
        <title>Mutation of a bHLH transcription factor allowed almond domestication.</title>
        <authorList>
            <person name="Sanchez-Perez R."/>
            <person name="Pavan S."/>
            <person name="Mazzeo R."/>
            <person name="Moldovan C."/>
            <person name="Aiese Cigliano R."/>
            <person name="Del Cueto J."/>
            <person name="Ricciardi F."/>
            <person name="Lotti C."/>
            <person name="Ricciardi L."/>
            <person name="Dicenta F."/>
            <person name="Lopez-Marques R.L."/>
            <person name="Lindberg Moller B."/>
        </authorList>
    </citation>
    <scope>NUCLEOTIDE SEQUENCE</scope>
</reference>
<dbReference type="AlphaFoldDB" id="A0A4Y1RQA3"/>
<dbReference type="EMBL" id="AP019302">
    <property type="protein sequence ID" value="BBH06037.1"/>
    <property type="molecule type" value="Genomic_DNA"/>
</dbReference>
<accession>A0A4Y1RQA3</accession>
<evidence type="ECO:0000313" key="1">
    <source>
        <dbReference type="EMBL" id="BBH06037.1"/>
    </source>
</evidence>
<protein>
    <submittedName>
        <fullName evidence="1">Ribosomal protein L1p/L10e family</fullName>
    </submittedName>
</protein>
<gene>
    <name evidence="1" type="ORF">Prudu_017583</name>
</gene>
<organism evidence="1">
    <name type="scientific">Prunus dulcis</name>
    <name type="common">Almond</name>
    <name type="synonym">Amygdalus dulcis</name>
    <dbReference type="NCBI Taxonomy" id="3755"/>
    <lineage>
        <taxon>Eukaryota</taxon>
        <taxon>Viridiplantae</taxon>
        <taxon>Streptophyta</taxon>
        <taxon>Embryophyta</taxon>
        <taxon>Tracheophyta</taxon>
        <taxon>Spermatophyta</taxon>
        <taxon>Magnoliopsida</taxon>
        <taxon>eudicotyledons</taxon>
        <taxon>Gunneridae</taxon>
        <taxon>Pentapetalae</taxon>
        <taxon>rosids</taxon>
        <taxon>fabids</taxon>
        <taxon>Rosales</taxon>
        <taxon>Rosaceae</taxon>
        <taxon>Amygdaloideae</taxon>
        <taxon>Amygdaleae</taxon>
        <taxon>Prunus</taxon>
    </lineage>
</organism>